<protein>
    <submittedName>
        <fullName evidence="1">Uncharacterized protein</fullName>
    </submittedName>
</protein>
<keyword evidence="2" id="KW-1185">Reference proteome</keyword>
<evidence type="ECO:0000313" key="2">
    <source>
        <dbReference type="Proteomes" id="UP001476798"/>
    </source>
</evidence>
<reference evidence="1 2" key="1">
    <citation type="submission" date="2021-06" db="EMBL/GenBank/DDBJ databases">
        <authorList>
            <person name="Palmer J.M."/>
        </authorList>
    </citation>
    <scope>NUCLEOTIDE SEQUENCE [LARGE SCALE GENOMIC DNA]</scope>
    <source>
        <strain evidence="1 2">GA_2019</strain>
        <tissue evidence="1">Muscle</tissue>
    </source>
</reference>
<accession>A0ABV0N5K4</accession>
<dbReference type="Proteomes" id="UP001476798">
    <property type="component" value="Unassembled WGS sequence"/>
</dbReference>
<organism evidence="1 2">
    <name type="scientific">Goodea atripinnis</name>
    <dbReference type="NCBI Taxonomy" id="208336"/>
    <lineage>
        <taxon>Eukaryota</taxon>
        <taxon>Metazoa</taxon>
        <taxon>Chordata</taxon>
        <taxon>Craniata</taxon>
        <taxon>Vertebrata</taxon>
        <taxon>Euteleostomi</taxon>
        <taxon>Actinopterygii</taxon>
        <taxon>Neopterygii</taxon>
        <taxon>Teleostei</taxon>
        <taxon>Neoteleostei</taxon>
        <taxon>Acanthomorphata</taxon>
        <taxon>Ovalentaria</taxon>
        <taxon>Atherinomorphae</taxon>
        <taxon>Cyprinodontiformes</taxon>
        <taxon>Goodeidae</taxon>
        <taxon>Goodea</taxon>
    </lineage>
</organism>
<sequence length="135" mass="15577">MNDELDNREAMYLPHGASPAVRPSLNFFLSHYPPVFFPFKSQTCATHKINVNWRSLVLITVSQRNLLCNRCLHCCGSSTGGGCLEKTAVRRYRVSLLTLNVDKPLLHGLRYTVCNYEQKLFFFIKICWVIDQQHN</sequence>
<gene>
    <name evidence="1" type="ORF">GOODEAATRI_025476</name>
</gene>
<comment type="caution">
    <text evidence="1">The sequence shown here is derived from an EMBL/GenBank/DDBJ whole genome shotgun (WGS) entry which is preliminary data.</text>
</comment>
<proteinExistence type="predicted"/>
<dbReference type="EMBL" id="JAHRIO010022992">
    <property type="protein sequence ID" value="MEQ2166199.1"/>
    <property type="molecule type" value="Genomic_DNA"/>
</dbReference>
<name>A0ABV0N5K4_9TELE</name>
<evidence type="ECO:0000313" key="1">
    <source>
        <dbReference type="EMBL" id="MEQ2166199.1"/>
    </source>
</evidence>